<keyword evidence="4" id="KW-1185">Reference proteome</keyword>
<dbReference type="Pfam" id="PF00723">
    <property type="entry name" value="Glyco_hydro_15"/>
    <property type="match status" value="1"/>
</dbReference>
<feature type="domain" description="Trehalase-like N-terminal" evidence="2">
    <location>
        <begin position="18"/>
        <end position="157"/>
    </location>
</feature>
<dbReference type="InterPro" id="IPR045582">
    <property type="entry name" value="Trehalase-like_N"/>
</dbReference>
<dbReference type="Pfam" id="PF19291">
    <property type="entry name" value="TREH_N"/>
    <property type="match status" value="1"/>
</dbReference>
<dbReference type="PANTHER" id="PTHR31616">
    <property type="entry name" value="TREHALASE"/>
    <property type="match status" value="1"/>
</dbReference>
<reference evidence="3" key="1">
    <citation type="submission" date="2020-10" db="EMBL/GenBank/DDBJ databases">
        <title>Taxonomic study of unclassified bacteria belonging to the class Ktedonobacteria.</title>
        <authorList>
            <person name="Yabe S."/>
            <person name="Wang C.M."/>
            <person name="Zheng Y."/>
            <person name="Sakai Y."/>
            <person name="Cavaletti L."/>
            <person name="Monciardini P."/>
            <person name="Donadio S."/>
        </authorList>
    </citation>
    <scope>NUCLEOTIDE SEQUENCE</scope>
    <source>
        <strain evidence="3">SOSP1-1</strain>
    </source>
</reference>
<evidence type="ECO:0000259" key="1">
    <source>
        <dbReference type="Pfam" id="PF00723"/>
    </source>
</evidence>
<dbReference type="RefSeq" id="WP_220199579.1">
    <property type="nucleotide sequence ID" value="NZ_BNJF01000008.1"/>
</dbReference>
<name>A0A8J3ID81_9CHLR</name>
<evidence type="ECO:0000259" key="2">
    <source>
        <dbReference type="Pfam" id="PF19291"/>
    </source>
</evidence>
<organism evidence="3 4">
    <name type="scientific">Ktedonospora formicarum</name>
    <dbReference type="NCBI Taxonomy" id="2778364"/>
    <lineage>
        <taxon>Bacteria</taxon>
        <taxon>Bacillati</taxon>
        <taxon>Chloroflexota</taxon>
        <taxon>Ktedonobacteria</taxon>
        <taxon>Ktedonobacterales</taxon>
        <taxon>Ktedonobacteraceae</taxon>
        <taxon>Ktedonospora</taxon>
    </lineage>
</organism>
<dbReference type="EMBL" id="BNJF01000008">
    <property type="protein sequence ID" value="GHO50602.1"/>
    <property type="molecule type" value="Genomic_DNA"/>
</dbReference>
<gene>
    <name evidence="3" type="ORF">KSX_87650</name>
</gene>
<accession>A0A8J3ID81</accession>
<dbReference type="InterPro" id="IPR012341">
    <property type="entry name" value="6hp_glycosidase-like_sf"/>
</dbReference>
<dbReference type="InterPro" id="IPR011613">
    <property type="entry name" value="GH15-like"/>
</dbReference>
<dbReference type="Gene3D" id="1.50.10.10">
    <property type="match status" value="1"/>
</dbReference>
<proteinExistence type="predicted"/>
<sequence>MVKIQSKPVELTRTTRYLPIEDYGMIGDLTTVALIGKNGSIDWCCLPDIDSPSVFGKLLDAGKGGSFRLAPVEQADVTTKQIYFPETNILITRFLMHDGIGEVTDFMPIKQEGSQRYEHHLVRAVHMVRGSLTFQVACRPAFNYARDSHILQLSEHGATFRSPELTLALSSSVPLNDDGQGGAQTTFTLSEDQSAFFFLDSSQDQEMCPHPVGQELYNAQFVETRRYWRHWLSQCRYQGRWREHVQRSALALKLLTYAPTGAIVAAPTTSLPETLGGERNWDYRFTWFRDASFTLDSMLALGFVEEAEAFIGWLKRCLNALEEGGELQPIYTIRGDPEMPEVLLDHLEGYRQSRPVRIGNGAATQRQLDIYGELMDVLYVYSRHRGLTYESWLHLCQQLDWLSRHWQEADEGIWEVRGGAQHFLHSRLMCWVAFDRAQRIARERGFPAPFDEWQKTSAQIYREIMEQGWDEQSQSFVQYYGGNAVDASALLLALTGFIEVRDPRMLATIERIQRDLTHMPHVYRYDVETAASDGLAGHEGTFNICSFWLVETLARAGRLEEARLSLEHMLTYANHVGLYAEEIASTGEALGNFPQAFTHLALIHACLCVDEALSKMAPHLYLSL</sequence>
<comment type="caution">
    <text evidence="3">The sequence shown here is derived from an EMBL/GenBank/DDBJ whole genome shotgun (WGS) entry which is preliminary data.</text>
</comment>
<dbReference type="GO" id="GO:0004553">
    <property type="term" value="F:hydrolase activity, hydrolyzing O-glycosyl compounds"/>
    <property type="evidence" value="ECO:0007669"/>
    <property type="project" value="TreeGrafter"/>
</dbReference>
<protein>
    <submittedName>
        <fullName evidence="3">Glucoamylase</fullName>
    </submittedName>
</protein>
<dbReference type="SUPFAM" id="SSF48208">
    <property type="entry name" value="Six-hairpin glycosidases"/>
    <property type="match status" value="1"/>
</dbReference>
<dbReference type="Proteomes" id="UP000612362">
    <property type="component" value="Unassembled WGS sequence"/>
</dbReference>
<evidence type="ECO:0000313" key="4">
    <source>
        <dbReference type="Proteomes" id="UP000612362"/>
    </source>
</evidence>
<evidence type="ECO:0000313" key="3">
    <source>
        <dbReference type="EMBL" id="GHO50602.1"/>
    </source>
</evidence>
<feature type="domain" description="GH15-like" evidence="1">
    <location>
        <begin position="241"/>
        <end position="605"/>
    </location>
</feature>
<dbReference type="PANTHER" id="PTHR31616:SF0">
    <property type="entry name" value="GLUCAN 1,4-ALPHA-GLUCOSIDASE"/>
    <property type="match status" value="1"/>
</dbReference>
<dbReference type="GO" id="GO:0005975">
    <property type="term" value="P:carbohydrate metabolic process"/>
    <property type="evidence" value="ECO:0007669"/>
    <property type="project" value="InterPro"/>
</dbReference>
<dbReference type="InterPro" id="IPR008928">
    <property type="entry name" value="6-hairpin_glycosidase_sf"/>
</dbReference>
<dbReference type="AlphaFoldDB" id="A0A8J3ID81"/>